<dbReference type="InterPro" id="IPR003439">
    <property type="entry name" value="ABC_transporter-like_ATP-bd"/>
</dbReference>
<dbReference type="GO" id="GO:0005886">
    <property type="term" value="C:plasma membrane"/>
    <property type="evidence" value="ECO:0007669"/>
    <property type="project" value="TreeGrafter"/>
</dbReference>
<dbReference type="PANTHER" id="PTHR24220">
    <property type="entry name" value="IMPORT ATP-BINDING PROTEIN"/>
    <property type="match status" value="1"/>
</dbReference>
<comment type="caution">
    <text evidence="4">The sequence shown here is derived from an EMBL/GenBank/DDBJ whole genome shotgun (WGS) entry which is preliminary data.</text>
</comment>
<proteinExistence type="predicted"/>
<organism evidence="4 5">
    <name type="scientific">Lactobacillus bombicola</name>
    <dbReference type="NCBI Taxonomy" id="1505723"/>
    <lineage>
        <taxon>Bacteria</taxon>
        <taxon>Bacillati</taxon>
        <taxon>Bacillota</taxon>
        <taxon>Bacilli</taxon>
        <taxon>Lactobacillales</taxon>
        <taxon>Lactobacillaceae</taxon>
        <taxon>Lactobacillus</taxon>
    </lineage>
</organism>
<dbReference type="PANTHER" id="PTHR24220:SF86">
    <property type="entry name" value="ABC TRANSPORTER ABCH.1"/>
    <property type="match status" value="1"/>
</dbReference>
<dbReference type="EMBL" id="QOCV01000006">
    <property type="protein sequence ID" value="RHW54311.1"/>
    <property type="molecule type" value="Genomic_DNA"/>
</dbReference>
<dbReference type="InterPro" id="IPR003593">
    <property type="entry name" value="AAA+_ATPase"/>
</dbReference>
<dbReference type="PROSITE" id="PS50893">
    <property type="entry name" value="ABC_TRANSPORTER_2"/>
    <property type="match status" value="1"/>
</dbReference>
<evidence type="ECO:0000259" key="3">
    <source>
        <dbReference type="PROSITE" id="PS50893"/>
    </source>
</evidence>
<dbReference type="Gene3D" id="3.40.50.300">
    <property type="entry name" value="P-loop containing nucleotide triphosphate hydrolases"/>
    <property type="match status" value="1"/>
</dbReference>
<dbReference type="PROSITE" id="PS00211">
    <property type="entry name" value="ABC_TRANSPORTER_1"/>
    <property type="match status" value="1"/>
</dbReference>
<dbReference type="GO" id="GO:0016887">
    <property type="term" value="F:ATP hydrolysis activity"/>
    <property type="evidence" value="ECO:0007669"/>
    <property type="project" value="InterPro"/>
</dbReference>
<name>A0A396SX09_9LACO</name>
<dbReference type="Proteomes" id="UP000265862">
    <property type="component" value="Unassembled WGS sequence"/>
</dbReference>
<dbReference type="Pfam" id="PF00005">
    <property type="entry name" value="ABC_tran"/>
    <property type="match status" value="1"/>
</dbReference>
<protein>
    <submittedName>
        <fullName evidence="4">ABC transporter ATP-binding protein</fullName>
    </submittedName>
</protein>
<dbReference type="InterPro" id="IPR027417">
    <property type="entry name" value="P-loop_NTPase"/>
</dbReference>
<gene>
    <name evidence="4" type="ORF">DS835_04475</name>
</gene>
<dbReference type="GO" id="GO:0022857">
    <property type="term" value="F:transmembrane transporter activity"/>
    <property type="evidence" value="ECO:0007669"/>
    <property type="project" value="TreeGrafter"/>
</dbReference>
<dbReference type="AlphaFoldDB" id="A0A396SX09"/>
<evidence type="ECO:0000313" key="4">
    <source>
        <dbReference type="EMBL" id="RHW54311.1"/>
    </source>
</evidence>
<evidence type="ECO:0000256" key="1">
    <source>
        <dbReference type="ARBA" id="ARBA00022741"/>
    </source>
</evidence>
<dbReference type="GO" id="GO:0005524">
    <property type="term" value="F:ATP binding"/>
    <property type="evidence" value="ECO:0007669"/>
    <property type="project" value="UniProtKB-KW"/>
</dbReference>
<keyword evidence="2 4" id="KW-0067">ATP-binding</keyword>
<dbReference type="RefSeq" id="WP_118897951.1">
    <property type="nucleotide sequence ID" value="NZ_QOCV01000006.1"/>
</dbReference>
<sequence length="221" mass="24387">MIKVEHLTKKFKEKTIFENINCNLETGKSYAIVGNSGAGKTTFLNVLSGLEEPTAGKVFIDDLLVNAKNQRKLYREDCGFVFQNFALIDTETVRQNLRLGLANQKLAKTEANAKMKAALSQVGLASIPLKQKIYTLSGGEQQRVALARVILKEPKEIFADEPTGSLDADNGKIVLNTLLTGFDPTATVVIATHDPAVWQQCDYVIKIANKKITITNKEVYK</sequence>
<dbReference type="InterPro" id="IPR015854">
    <property type="entry name" value="ABC_transpr_LolD-like"/>
</dbReference>
<accession>A0A396SX09</accession>
<evidence type="ECO:0000313" key="5">
    <source>
        <dbReference type="Proteomes" id="UP000265862"/>
    </source>
</evidence>
<dbReference type="InterPro" id="IPR017871">
    <property type="entry name" value="ABC_transporter-like_CS"/>
</dbReference>
<keyword evidence="1" id="KW-0547">Nucleotide-binding</keyword>
<reference evidence="4 5" key="1">
    <citation type="submission" date="2018-07" db="EMBL/GenBank/DDBJ databases">
        <title>Genome sequences of six Lactobacillus spp. isolated from bumble bee guts.</title>
        <authorList>
            <person name="Motta E.V.S."/>
            <person name="Moran N.A."/>
        </authorList>
    </citation>
    <scope>NUCLEOTIDE SEQUENCE [LARGE SCALE GENOMIC DNA]</scope>
    <source>
        <strain evidence="4 5">OCC3</strain>
    </source>
</reference>
<dbReference type="SMART" id="SM00382">
    <property type="entry name" value="AAA"/>
    <property type="match status" value="1"/>
</dbReference>
<evidence type="ECO:0000256" key="2">
    <source>
        <dbReference type="ARBA" id="ARBA00022840"/>
    </source>
</evidence>
<feature type="domain" description="ABC transporter" evidence="3">
    <location>
        <begin position="2"/>
        <end position="219"/>
    </location>
</feature>
<dbReference type="SUPFAM" id="SSF52540">
    <property type="entry name" value="P-loop containing nucleoside triphosphate hydrolases"/>
    <property type="match status" value="1"/>
</dbReference>